<sequence>MPYFAFIIIYKRKVHKIFGKSGNVRKYLLNSSCYVVFLFPFIPDALFYSLKNKNIYRETLTGIFSGIKPGNLTPVLRLIV</sequence>
<accession>A0A5U8JF62</accession>
<dbReference type="EMBL" id="AAGTPA010000035">
    <property type="protein sequence ID" value="EBR8435780.1"/>
    <property type="molecule type" value="Genomic_DNA"/>
</dbReference>
<keyword evidence="1" id="KW-1133">Transmembrane helix</keyword>
<evidence type="ECO:0000313" key="2">
    <source>
        <dbReference type="EMBL" id="EBR8435780.1"/>
    </source>
</evidence>
<keyword evidence="1" id="KW-0472">Membrane</keyword>
<gene>
    <name evidence="2" type="ORF">DOI44_22755</name>
</gene>
<dbReference type="AlphaFoldDB" id="A0A5U8JF62"/>
<dbReference type="Proteomes" id="UP000839597">
    <property type="component" value="Unassembled WGS sequence"/>
</dbReference>
<proteinExistence type="predicted"/>
<feature type="transmembrane region" description="Helical" evidence="1">
    <location>
        <begin position="27"/>
        <end position="48"/>
    </location>
</feature>
<protein>
    <submittedName>
        <fullName evidence="2">Uncharacterized protein</fullName>
    </submittedName>
</protein>
<comment type="caution">
    <text evidence="2">The sequence shown here is derived from an EMBL/GenBank/DDBJ whole genome shotgun (WGS) entry which is preliminary data.</text>
</comment>
<evidence type="ECO:0000256" key="1">
    <source>
        <dbReference type="SAM" id="Phobius"/>
    </source>
</evidence>
<reference evidence="2" key="1">
    <citation type="submission" date="2018-06" db="EMBL/GenBank/DDBJ databases">
        <authorList>
            <person name="Ashton P.M."/>
            <person name="Dallman T."/>
            <person name="Nair S."/>
            <person name="De Pinna E."/>
            <person name="Peters T."/>
            <person name="Grant K."/>
        </authorList>
    </citation>
    <scope>NUCLEOTIDE SEQUENCE [LARGE SCALE GENOMIC DNA]</scope>
    <source>
        <strain evidence="2">449454</strain>
    </source>
</reference>
<name>A0A5U8JF62_SALET</name>
<keyword evidence="1" id="KW-0812">Transmembrane</keyword>
<organism evidence="2">
    <name type="scientific">Salmonella enterica subsp. enterica serovar Panama</name>
    <dbReference type="NCBI Taxonomy" id="29472"/>
    <lineage>
        <taxon>Bacteria</taxon>
        <taxon>Pseudomonadati</taxon>
        <taxon>Pseudomonadota</taxon>
        <taxon>Gammaproteobacteria</taxon>
        <taxon>Enterobacterales</taxon>
        <taxon>Enterobacteriaceae</taxon>
        <taxon>Salmonella</taxon>
    </lineage>
</organism>